<reference evidence="7 8" key="1">
    <citation type="submission" date="2016-11" db="EMBL/GenBank/DDBJ databases">
        <authorList>
            <person name="Jaros S."/>
            <person name="Januszkiewicz K."/>
            <person name="Wedrychowicz H."/>
        </authorList>
    </citation>
    <scope>NUCLEOTIDE SEQUENCE [LARGE SCALE GENOMIC DNA]</scope>
    <source>
        <strain evidence="7 8">DSM 15929</strain>
    </source>
</reference>
<dbReference type="Gene3D" id="1.50.10.10">
    <property type="match status" value="1"/>
</dbReference>
<keyword evidence="8" id="KW-1185">Reference proteome</keyword>
<dbReference type="InterPro" id="IPR048771">
    <property type="entry name" value="SOGP_2nd"/>
</dbReference>
<dbReference type="InterPro" id="IPR052047">
    <property type="entry name" value="GH94_Enzymes"/>
</dbReference>
<dbReference type="Pfam" id="PF17167">
    <property type="entry name" value="Glyco_hydro_94"/>
    <property type="match status" value="1"/>
</dbReference>
<evidence type="ECO:0000313" key="8">
    <source>
        <dbReference type="Proteomes" id="UP000184386"/>
    </source>
</evidence>
<dbReference type="Pfam" id="PF21958">
    <property type="entry name" value="SOGP_N"/>
    <property type="match status" value="1"/>
</dbReference>
<dbReference type="STRING" id="1121322.SAMN02745136_02560"/>
<evidence type="ECO:0000259" key="3">
    <source>
        <dbReference type="Pfam" id="PF17167"/>
    </source>
</evidence>
<name>A0A1M6SR73_9FIRM</name>
<dbReference type="Proteomes" id="UP000184386">
    <property type="component" value="Unassembled WGS sequence"/>
</dbReference>
<accession>A0A1M6SR73</accession>
<evidence type="ECO:0000256" key="1">
    <source>
        <dbReference type="ARBA" id="ARBA00022676"/>
    </source>
</evidence>
<protein>
    <submittedName>
        <fullName evidence="7">Cellobiose phosphorylase</fullName>
    </submittedName>
</protein>
<dbReference type="Pfam" id="PF21250">
    <property type="entry name" value="SOGP_2nd"/>
    <property type="match status" value="1"/>
</dbReference>
<sequence>MNLLDNLIEFKPGKTSYRFLPTGDIFEFNHNGIMLNEFCGNSKDGSPNNIYLRIYKENSIIAHPLLGIRSHSVLKKSDNSLLYTGKIENISYEVIFYAIEGIWFWEVALAGNGETVDLLYGQDIGVASQGGVLTNELYAAQYLGHSVFETENGYTLCSRQNQDQGGVFPYLRQGGIGSKIIHYSTDGMQFFKTSYKDTDIPAALTEDLPDVNYQFEFSYTALQTEKFKLDSLKKVFFYGLAKEDHPEAISTLEFDEEINAAYNSLKKETYVTCPAVTLKAEFGAPYSSPSLSNEKIFSLFPSRTLEEYEKDTLLSFFTKDHSHIVTKEKELRTERPHGTIFITCPDTLQGDAAKEQEEQDQGVMSSTAYMYGLFNGQTVLGNTSFHKLLSTPRGLINIQKNCGQHLYVKLQGTYRLLTLPALFEMGMNYARWYYVIEDDLLSITSYTAAHKPFAVLEVTSLKAKQYDFILTNQLVLGENEHAKDLTYTEIPGGLRFADISTEYPDLHFDMLFTGAQWQAGDDRIFFEDGLSRDDSFLTIKIKETGSFKCIIRGSFTAGQAEVPPSLDFEEEKAAANQYYKQLNRDFQLQTDKEELNARIEILNQTSWWYTHNAMIHFSSPHGLEQPGGAAWGTRDVCQGPMEYFLMTQNYELAGRIILNIFSHQSHSTGEWPQWFMFDRYTMDAGECHGDVVFWPLKCIGDYLEASGDYALLQKEIPYSDEKGQKASLLLHIKRAFEAILERFIGDTGLITYAGGDWDDTLQPVDPILREHLVSSWTVALAFQTLKRLGAALKDIDEEFAKKLTERSEKIAADFESLLIKDDIIPGFVLYDNRDIKYMLHPLDTETGIKYRLLPMTRSIIAELVSPDQAQTNMQTIKKQLKFPDGVHLMSRPARYSGGVSKLFKRAEQAANVGREISLLYTHAHIRYLEACAKIGDGNTAWDSLFTINPIQIQASVPTACLRQSNMYFSSSDGMFMDRYDFAENFDKLKSGSIPVKAGWRLYSSGPGIYLNQLVSNILGIRFLPDSLVLDPVLSDSLDGLKLTYTCFEKEVTFCYRMVKSSNEKEYQNLQSRITVSIGGTPVTGEVLSNPYREGGLKIDRKVLENASNQIDIFVKLP</sequence>
<evidence type="ECO:0000259" key="6">
    <source>
        <dbReference type="Pfam" id="PF21958"/>
    </source>
</evidence>
<dbReference type="InterPro" id="IPR053831">
    <property type="entry name" value="SOGP_N"/>
</dbReference>
<organism evidence="7 8">
    <name type="scientific">Anaerocolumna jejuensis DSM 15929</name>
    <dbReference type="NCBI Taxonomy" id="1121322"/>
    <lineage>
        <taxon>Bacteria</taxon>
        <taxon>Bacillati</taxon>
        <taxon>Bacillota</taxon>
        <taxon>Clostridia</taxon>
        <taxon>Lachnospirales</taxon>
        <taxon>Lachnospiraceae</taxon>
        <taxon>Anaerocolumna</taxon>
    </lineage>
</organism>
<dbReference type="GO" id="GO:0005975">
    <property type="term" value="P:carbohydrate metabolic process"/>
    <property type="evidence" value="ECO:0007669"/>
    <property type="project" value="InterPro"/>
</dbReference>
<keyword evidence="1" id="KW-0328">Glycosyltransferase</keyword>
<evidence type="ECO:0000259" key="4">
    <source>
        <dbReference type="Pfam" id="PF21250"/>
    </source>
</evidence>
<feature type="domain" description="SOGP N-terminal" evidence="6">
    <location>
        <begin position="18"/>
        <end position="239"/>
    </location>
</feature>
<proteinExistence type="predicted"/>
<dbReference type="GO" id="GO:0016757">
    <property type="term" value="F:glycosyltransferase activity"/>
    <property type="evidence" value="ECO:0007669"/>
    <property type="project" value="UniProtKB-KW"/>
</dbReference>
<dbReference type="InterPro" id="IPR008928">
    <property type="entry name" value="6-hairpin_glycosidase_sf"/>
</dbReference>
<dbReference type="EMBL" id="FRAC01000012">
    <property type="protein sequence ID" value="SHK47088.1"/>
    <property type="molecule type" value="Genomic_DNA"/>
</dbReference>
<dbReference type="PANTHER" id="PTHR37469:SF2">
    <property type="entry name" value="CELLOBIONIC ACID PHOSPHORYLASE"/>
    <property type="match status" value="1"/>
</dbReference>
<feature type="domain" description="Glycosyl hydrolase 94 catalytic" evidence="3">
    <location>
        <begin position="580"/>
        <end position="955"/>
    </location>
</feature>
<feature type="domain" description="Glycoside phosphorylase super sandwich" evidence="4">
    <location>
        <begin position="300"/>
        <end position="553"/>
    </location>
</feature>
<evidence type="ECO:0000259" key="5">
    <source>
        <dbReference type="Pfam" id="PF21270"/>
    </source>
</evidence>
<dbReference type="InterPro" id="IPR033432">
    <property type="entry name" value="GH94_catalytic"/>
</dbReference>
<evidence type="ECO:0000256" key="2">
    <source>
        <dbReference type="ARBA" id="ARBA00022679"/>
    </source>
</evidence>
<dbReference type="PANTHER" id="PTHR37469">
    <property type="entry name" value="CELLOBIONIC ACID PHOSPHORYLASE-RELATED"/>
    <property type="match status" value="1"/>
</dbReference>
<dbReference type="RefSeq" id="WP_073276481.1">
    <property type="nucleotide sequence ID" value="NZ_FRAC01000012.1"/>
</dbReference>
<evidence type="ECO:0000313" key="7">
    <source>
        <dbReference type="EMBL" id="SHK47088.1"/>
    </source>
</evidence>
<keyword evidence="2" id="KW-0808">Transferase</keyword>
<dbReference type="InterPro" id="IPR048773">
    <property type="entry name" value="SOGP_C"/>
</dbReference>
<gene>
    <name evidence="7" type="ORF">SAMN02745136_02560</name>
</gene>
<dbReference type="Pfam" id="PF21270">
    <property type="entry name" value="SOGP_4th"/>
    <property type="match status" value="1"/>
</dbReference>
<feature type="domain" description="Glycoside phosphorylase C-terminal" evidence="5">
    <location>
        <begin position="1019"/>
        <end position="1112"/>
    </location>
</feature>
<dbReference type="InterPro" id="IPR012341">
    <property type="entry name" value="6hp_glycosidase-like_sf"/>
</dbReference>
<dbReference type="SUPFAM" id="SSF48208">
    <property type="entry name" value="Six-hairpin glycosidases"/>
    <property type="match status" value="1"/>
</dbReference>
<dbReference type="AlphaFoldDB" id="A0A1M6SR73"/>